<evidence type="ECO:0000256" key="3">
    <source>
        <dbReference type="ARBA" id="ARBA00022519"/>
    </source>
</evidence>
<organism evidence="10 11">
    <name type="scientific">Desulfovibrio porci</name>
    <dbReference type="NCBI Taxonomy" id="2605782"/>
    <lineage>
        <taxon>Bacteria</taxon>
        <taxon>Pseudomonadati</taxon>
        <taxon>Thermodesulfobacteriota</taxon>
        <taxon>Desulfovibrionia</taxon>
        <taxon>Desulfovibrionales</taxon>
        <taxon>Desulfovibrionaceae</taxon>
        <taxon>Desulfovibrio</taxon>
    </lineage>
</organism>
<dbReference type="PANTHER" id="PTHR35529">
    <property type="entry name" value="MANGANESE EFFLUX PUMP MNTP-RELATED"/>
    <property type="match status" value="1"/>
</dbReference>
<evidence type="ECO:0000256" key="1">
    <source>
        <dbReference type="ARBA" id="ARBA00022448"/>
    </source>
</evidence>
<dbReference type="GO" id="GO:0005886">
    <property type="term" value="C:plasma membrane"/>
    <property type="evidence" value="ECO:0007669"/>
    <property type="project" value="UniProtKB-SubCell"/>
</dbReference>
<evidence type="ECO:0000256" key="4">
    <source>
        <dbReference type="ARBA" id="ARBA00022692"/>
    </source>
</evidence>
<comment type="similarity">
    <text evidence="9">Belongs to the MntP (TC 9.B.29) family.</text>
</comment>
<keyword evidence="6 9" id="KW-0406">Ion transport</keyword>
<comment type="function">
    <text evidence="9">Probably functions as a manganese efflux pump.</text>
</comment>
<protein>
    <recommendedName>
        <fullName evidence="9">Putative manganese efflux pump MntP</fullName>
    </recommendedName>
</protein>
<keyword evidence="3" id="KW-0997">Cell inner membrane</keyword>
<keyword evidence="5 9" id="KW-1133">Transmembrane helix</keyword>
<evidence type="ECO:0000256" key="9">
    <source>
        <dbReference type="HAMAP-Rule" id="MF_01521"/>
    </source>
</evidence>
<keyword evidence="1 9" id="KW-0813">Transport</keyword>
<dbReference type="InterPro" id="IPR022929">
    <property type="entry name" value="Put_MntP"/>
</dbReference>
<evidence type="ECO:0000256" key="8">
    <source>
        <dbReference type="ARBA" id="ARBA00023211"/>
    </source>
</evidence>
<feature type="transmembrane region" description="Helical" evidence="9">
    <location>
        <begin position="6"/>
        <end position="27"/>
    </location>
</feature>
<gene>
    <name evidence="9" type="primary">mntP</name>
    <name evidence="10" type="ORF">FYJ44_01690</name>
</gene>
<feature type="transmembrane region" description="Helical" evidence="9">
    <location>
        <begin position="168"/>
        <end position="187"/>
    </location>
</feature>
<name>A0A6L5XHY1_9BACT</name>
<keyword evidence="4 9" id="KW-0812">Transmembrane</keyword>
<evidence type="ECO:0000313" key="10">
    <source>
        <dbReference type="EMBL" id="MSS26776.1"/>
    </source>
</evidence>
<evidence type="ECO:0000256" key="6">
    <source>
        <dbReference type="ARBA" id="ARBA00023065"/>
    </source>
</evidence>
<keyword evidence="8 9" id="KW-0464">Manganese</keyword>
<comment type="caution">
    <text evidence="10">The sequence shown here is derived from an EMBL/GenBank/DDBJ whole genome shotgun (WGS) entry which is preliminary data.</text>
</comment>
<keyword evidence="7 9" id="KW-0472">Membrane</keyword>
<evidence type="ECO:0000256" key="2">
    <source>
        <dbReference type="ARBA" id="ARBA00022475"/>
    </source>
</evidence>
<keyword evidence="2 9" id="KW-1003">Cell membrane</keyword>
<evidence type="ECO:0000256" key="5">
    <source>
        <dbReference type="ARBA" id="ARBA00022989"/>
    </source>
</evidence>
<keyword evidence="11" id="KW-1185">Reference proteome</keyword>
<feature type="transmembrane region" description="Helical" evidence="9">
    <location>
        <begin position="70"/>
        <end position="89"/>
    </location>
</feature>
<dbReference type="PANTHER" id="PTHR35529:SF1">
    <property type="entry name" value="MANGANESE EFFLUX PUMP MNTP-RELATED"/>
    <property type="match status" value="1"/>
</dbReference>
<feature type="transmembrane region" description="Helical" evidence="9">
    <location>
        <begin position="110"/>
        <end position="129"/>
    </location>
</feature>
<comment type="subcellular location">
    <subcellularLocation>
        <location evidence="9">Cell membrane</location>
        <topology evidence="9">Multi-pass membrane protein</topology>
    </subcellularLocation>
</comment>
<dbReference type="EMBL" id="VUMH01000001">
    <property type="protein sequence ID" value="MSS26776.1"/>
    <property type="molecule type" value="Genomic_DNA"/>
</dbReference>
<feature type="transmembrane region" description="Helical" evidence="9">
    <location>
        <begin position="135"/>
        <end position="156"/>
    </location>
</feature>
<dbReference type="HAMAP" id="MF_01521">
    <property type="entry name" value="MntP_pump"/>
    <property type="match status" value="1"/>
</dbReference>
<dbReference type="AlphaFoldDB" id="A0A6L5XHY1"/>
<dbReference type="Proteomes" id="UP000477488">
    <property type="component" value="Unassembled WGS sequence"/>
</dbReference>
<proteinExistence type="inferred from homology"/>
<dbReference type="GO" id="GO:0005384">
    <property type="term" value="F:manganese ion transmembrane transporter activity"/>
    <property type="evidence" value="ECO:0007669"/>
    <property type="project" value="UniProtKB-UniRule"/>
</dbReference>
<reference evidence="10 11" key="1">
    <citation type="submission" date="2019-09" db="EMBL/GenBank/DDBJ databases">
        <title>In-depth cultivation of the pig gut microbiome towards novel bacterial diversity and tailored functional studies.</title>
        <authorList>
            <person name="Wylensek D."/>
            <person name="Hitch T.C.A."/>
            <person name="Clavel T."/>
        </authorList>
    </citation>
    <scope>NUCLEOTIDE SEQUENCE [LARGE SCALE GENOMIC DNA]</scope>
    <source>
        <strain evidence="10 11">PG-178-WT-4</strain>
    </source>
</reference>
<sequence length="193" mass="20763">MPLYTVLLLAVALSMDAFAVAVASGCALRAPDPRHYVRLSACFGFFQFLMPVLGWYLGLSVREYMEAWDHWIAFALLAWVGGNMLRSALKPLKDRECSCPATDPAAGRNLWILGVATSLDALAVGLSFALLQTPIWGPAALIGVVCALITACGLYLGKSLARLCALNGWAELLGGLTLLAIACNILREHHVFD</sequence>
<dbReference type="Pfam" id="PF02659">
    <property type="entry name" value="Mntp"/>
    <property type="match status" value="1"/>
</dbReference>
<accession>A0A6L5XHY1</accession>
<dbReference type="InterPro" id="IPR003810">
    <property type="entry name" value="Mntp/YtaF"/>
</dbReference>
<dbReference type="RefSeq" id="WP_154508531.1">
    <property type="nucleotide sequence ID" value="NZ_JAXELC010000055.1"/>
</dbReference>
<evidence type="ECO:0000313" key="11">
    <source>
        <dbReference type="Proteomes" id="UP000477488"/>
    </source>
</evidence>
<feature type="transmembrane region" description="Helical" evidence="9">
    <location>
        <begin position="39"/>
        <end position="58"/>
    </location>
</feature>
<evidence type="ECO:0000256" key="7">
    <source>
        <dbReference type="ARBA" id="ARBA00023136"/>
    </source>
</evidence>